<dbReference type="Pfam" id="PF21687">
    <property type="entry name" value="T2SSK_1st"/>
    <property type="match status" value="1"/>
</dbReference>
<keyword evidence="4 10" id="KW-1003">Cell membrane</keyword>
<evidence type="ECO:0000259" key="13">
    <source>
        <dbReference type="Pfam" id="PF21687"/>
    </source>
</evidence>
<evidence type="ECO:0000256" key="6">
    <source>
        <dbReference type="ARBA" id="ARBA00022692"/>
    </source>
</evidence>
<proteinExistence type="inferred from homology"/>
<dbReference type="InterPro" id="IPR049179">
    <property type="entry name" value="T2SSK_SAM-like_2nd"/>
</dbReference>
<dbReference type="GO" id="GO:0009306">
    <property type="term" value="P:protein secretion"/>
    <property type="evidence" value="ECO:0007669"/>
    <property type="project" value="InterPro"/>
</dbReference>
<dbReference type="NCBIfam" id="NF037980">
    <property type="entry name" value="T2SS_GspK"/>
    <property type="match status" value="1"/>
</dbReference>
<keyword evidence="8 11" id="KW-1133">Transmembrane helix</keyword>
<keyword evidence="9 10" id="KW-0472">Membrane</keyword>
<dbReference type="PIRSF" id="PIRSF002786">
    <property type="entry name" value="XcpX"/>
    <property type="match status" value="1"/>
</dbReference>
<sequence length="297" mass="32818">MIAMHKGPLIRQAGVAIIAVLMVAALVASVAGLLMLRQQRALQQLEVRKDTAEARAATWSVLQLVRLTLRDDARLAEPDHLLKPWAIPIPEIQIENGALSGRLIELNGRFNLNNLLTAEGRIDPAALTAYRQLLLNLALPGTLADTLQVDWLKRASPQGALPLFLDISELAVIDGYNASVLQILEPHLVALPGVTPMNINFVSAEVLAAWMPKLGVSAAEQVLSRRRSKYFSNVEEFIATLPEPLRADVPVSRLTVKSTYFWTDLGARFGVVFLQHRALLDRSQADMPSVLWMKRVY</sequence>
<dbReference type="InterPro" id="IPR045584">
    <property type="entry name" value="Pilin-like"/>
</dbReference>
<dbReference type="SUPFAM" id="SSF54523">
    <property type="entry name" value="Pili subunits"/>
    <property type="match status" value="1"/>
</dbReference>
<dbReference type="InterPro" id="IPR049031">
    <property type="entry name" value="T2SSK_SAM-like_1st"/>
</dbReference>
<gene>
    <name evidence="14" type="primary">gspK</name>
    <name evidence="14" type="ORF">ABHF33_10380</name>
</gene>
<evidence type="ECO:0000256" key="10">
    <source>
        <dbReference type="PIRNR" id="PIRNR002786"/>
    </source>
</evidence>
<evidence type="ECO:0000256" key="11">
    <source>
        <dbReference type="SAM" id="Phobius"/>
    </source>
</evidence>
<dbReference type="EMBL" id="CP157355">
    <property type="protein sequence ID" value="XBL99478.1"/>
    <property type="molecule type" value="Genomic_DNA"/>
</dbReference>
<dbReference type="Gene3D" id="3.30.1300.30">
    <property type="entry name" value="GSPII I/J protein-like"/>
    <property type="match status" value="1"/>
</dbReference>
<keyword evidence="5 10" id="KW-0997">Cell inner membrane</keyword>
<evidence type="ECO:0000256" key="5">
    <source>
        <dbReference type="ARBA" id="ARBA00022519"/>
    </source>
</evidence>
<dbReference type="SUPFAM" id="SSF158544">
    <property type="entry name" value="GspK insert domain-like"/>
    <property type="match status" value="1"/>
</dbReference>
<comment type="similarity">
    <text evidence="2 10">Belongs to the GSP K family.</text>
</comment>
<dbReference type="Pfam" id="PF03934">
    <property type="entry name" value="T2SSK"/>
    <property type="match status" value="1"/>
</dbReference>
<evidence type="ECO:0000256" key="9">
    <source>
        <dbReference type="ARBA" id="ARBA00023136"/>
    </source>
</evidence>
<dbReference type="AlphaFoldDB" id="A0AAU7F6D9"/>
<dbReference type="PANTHER" id="PTHR38831">
    <property type="entry name" value="TYPE II SECRETION SYSTEM PROTEIN K"/>
    <property type="match status" value="1"/>
</dbReference>
<reference evidence="14" key="1">
    <citation type="submission" date="2024-05" db="EMBL/GenBank/DDBJ databases">
        <authorList>
            <person name="Yang L."/>
            <person name="Pan L."/>
        </authorList>
    </citation>
    <scope>NUCLEOTIDE SEQUENCE</scope>
    <source>
        <strain evidence="14">FCG-7</strain>
    </source>
</reference>
<dbReference type="InterPro" id="IPR005628">
    <property type="entry name" value="GspK"/>
</dbReference>
<name>A0AAU7F6D9_9NEIS</name>
<evidence type="ECO:0000256" key="2">
    <source>
        <dbReference type="ARBA" id="ARBA00007246"/>
    </source>
</evidence>
<feature type="transmembrane region" description="Helical" evidence="11">
    <location>
        <begin position="12"/>
        <end position="36"/>
    </location>
</feature>
<keyword evidence="7" id="KW-0653">Protein transport</keyword>
<keyword evidence="6 11" id="KW-0812">Transmembrane</keyword>
<evidence type="ECO:0000256" key="1">
    <source>
        <dbReference type="ARBA" id="ARBA00004533"/>
    </source>
</evidence>
<accession>A0AAU7F6D9</accession>
<evidence type="ECO:0000256" key="3">
    <source>
        <dbReference type="ARBA" id="ARBA00022448"/>
    </source>
</evidence>
<dbReference type="PANTHER" id="PTHR38831:SF1">
    <property type="entry name" value="TYPE II SECRETION SYSTEM PROTEIN K-RELATED"/>
    <property type="match status" value="1"/>
</dbReference>
<dbReference type="KEGG" id="cmav:ABHF33_10380"/>
<evidence type="ECO:0000256" key="4">
    <source>
        <dbReference type="ARBA" id="ARBA00022475"/>
    </source>
</evidence>
<feature type="domain" description="T2SS protein K second SAM-like" evidence="12">
    <location>
        <begin position="198"/>
        <end position="244"/>
    </location>
</feature>
<dbReference type="GO" id="GO:0005886">
    <property type="term" value="C:plasma membrane"/>
    <property type="evidence" value="ECO:0007669"/>
    <property type="project" value="UniProtKB-SubCell"/>
</dbReference>
<comment type="subcellular location">
    <subcellularLocation>
        <location evidence="1 10">Cell inner membrane</location>
    </subcellularLocation>
</comment>
<evidence type="ECO:0000256" key="7">
    <source>
        <dbReference type="ARBA" id="ARBA00022927"/>
    </source>
</evidence>
<dbReference type="RefSeq" id="WP_348943900.1">
    <property type="nucleotide sequence ID" value="NZ_CP157355.1"/>
</dbReference>
<protein>
    <recommendedName>
        <fullName evidence="10">Type II secretion system protein K</fullName>
    </recommendedName>
</protein>
<keyword evidence="3 10" id="KW-0813">Transport</keyword>
<evidence type="ECO:0000313" key="14">
    <source>
        <dbReference type="EMBL" id="XBL99478.1"/>
    </source>
</evidence>
<dbReference type="InterPro" id="IPR038072">
    <property type="entry name" value="GspK_central_sf"/>
</dbReference>
<feature type="domain" description="T2SS protein K first SAM-like" evidence="13">
    <location>
        <begin position="108"/>
        <end position="192"/>
    </location>
</feature>
<evidence type="ECO:0000259" key="12">
    <source>
        <dbReference type="Pfam" id="PF03934"/>
    </source>
</evidence>
<evidence type="ECO:0000256" key="8">
    <source>
        <dbReference type="ARBA" id="ARBA00022989"/>
    </source>
</evidence>
<organism evidence="14">
    <name type="scientific">Chitinibacter mangrovi</name>
    <dbReference type="NCBI Taxonomy" id="3153927"/>
    <lineage>
        <taxon>Bacteria</taxon>
        <taxon>Pseudomonadati</taxon>
        <taxon>Pseudomonadota</taxon>
        <taxon>Betaproteobacteria</taxon>
        <taxon>Neisseriales</taxon>
        <taxon>Chitinibacteraceae</taxon>
        <taxon>Chitinibacter</taxon>
    </lineage>
</organism>